<keyword evidence="2" id="KW-0812">Transmembrane</keyword>
<comment type="caution">
    <text evidence="3">The sequence shown here is derived from an EMBL/GenBank/DDBJ whole genome shotgun (WGS) entry which is preliminary data.</text>
</comment>
<feature type="region of interest" description="Disordered" evidence="1">
    <location>
        <begin position="1"/>
        <end position="75"/>
    </location>
</feature>
<evidence type="ECO:0008006" key="5">
    <source>
        <dbReference type="Google" id="ProtNLM"/>
    </source>
</evidence>
<dbReference type="Proteomes" id="UP000823405">
    <property type="component" value="Unassembled WGS sequence"/>
</dbReference>
<reference evidence="3" key="1">
    <citation type="journal article" date="2020" name="Fungal Divers.">
        <title>Resolving the Mortierellaceae phylogeny through synthesis of multi-gene phylogenetics and phylogenomics.</title>
        <authorList>
            <person name="Vandepol N."/>
            <person name="Liber J."/>
            <person name="Desiro A."/>
            <person name="Na H."/>
            <person name="Kennedy M."/>
            <person name="Barry K."/>
            <person name="Grigoriev I.V."/>
            <person name="Miller A.N."/>
            <person name="O'Donnell K."/>
            <person name="Stajich J.E."/>
            <person name="Bonito G."/>
        </authorList>
    </citation>
    <scope>NUCLEOTIDE SEQUENCE</scope>
    <source>
        <strain evidence="3">NVP60</strain>
    </source>
</reference>
<feature type="compositionally biased region" description="Polar residues" evidence="1">
    <location>
        <begin position="8"/>
        <end position="17"/>
    </location>
</feature>
<evidence type="ECO:0000256" key="2">
    <source>
        <dbReference type="SAM" id="Phobius"/>
    </source>
</evidence>
<feature type="compositionally biased region" description="Acidic residues" evidence="1">
    <location>
        <begin position="47"/>
        <end position="57"/>
    </location>
</feature>
<feature type="transmembrane region" description="Helical" evidence="2">
    <location>
        <begin position="118"/>
        <end position="143"/>
    </location>
</feature>
<protein>
    <recommendedName>
        <fullName evidence="5">Adhesin domain-containing protein</fullName>
    </recommendedName>
</protein>
<organism evidence="3 4">
    <name type="scientific">Linnemannia gamsii</name>
    <dbReference type="NCBI Taxonomy" id="64522"/>
    <lineage>
        <taxon>Eukaryota</taxon>
        <taxon>Fungi</taxon>
        <taxon>Fungi incertae sedis</taxon>
        <taxon>Mucoromycota</taxon>
        <taxon>Mortierellomycotina</taxon>
        <taxon>Mortierellomycetes</taxon>
        <taxon>Mortierellales</taxon>
        <taxon>Mortierellaceae</taxon>
        <taxon>Linnemannia</taxon>
    </lineage>
</organism>
<keyword evidence="2" id="KW-1133">Transmembrane helix</keyword>
<dbReference type="EMBL" id="JAAAIN010001480">
    <property type="protein sequence ID" value="KAG0302716.1"/>
    <property type="molecule type" value="Genomic_DNA"/>
</dbReference>
<proteinExistence type="predicted"/>
<dbReference type="AlphaFoldDB" id="A0A9P6UHH6"/>
<name>A0A9P6UHH6_9FUNG</name>
<dbReference type="OrthoDB" id="2410056at2759"/>
<evidence type="ECO:0000313" key="4">
    <source>
        <dbReference type="Proteomes" id="UP000823405"/>
    </source>
</evidence>
<keyword evidence="2" id="KW-0472">Membrane</keyword>
<gene>
    <name evidence="3" type="ORF">BGZ97_002209</name>
</gene>
<accession>A0A9P6UHH6</accession>
<feature type="non-terminal residue" evidence="3">
    <location>
        <position position="1"/>
    </location>
</feature>
<keyword evidence="4" id="KW-1185">Reference proteome</keyword>
<sequence length="422" mass="46545">MSAATPHGTDNSHSASIQIDPPAQPVPSTTTATPFPLPTHLPRYNDDDGEDSGDEDGPLLGASSGGPSGRRHHQQISDEPAPFLYRLHDWLADLGNRAKLCWLSARSMKAPLSGWRKLLKWILIFLGIVLVLGFLGVAGWLLYEYTYVCAVNWDQPIQLQYSFSPEQYKSLNFHLDNDAAGTLYVTQSNEPYENDGSDEVLITVNARGSSGDILRAVTLGAITNPEDSSIEANVYLDMFDFDRERAFRKGCLDISVHVVLPANMTHFESLKVHHRSKGNVYVDMSRFDRNDRNDNYGYYPEPPAPTVPHLLFDRLDIKVDDGYVSVVGTGATEELKVVSAQGRLFGHVFANKRVEVESKQHTTLTVISTSSDLDLKASAETVAATVKKTRQTLTGYFPFPNGTEPEGHLPRIEISGVQASLA</sequence>
<evidence type="ECO:0000313" key="3">
    <source>
        <dbReference type="EMBL" id="KAG0302716.1"/>
    </source>
</evidence>
<evidence type="ECO:0000256" key="1">
    <source>
        <dbReference type="SAM" id="MobiDB-lite"/>
    </source>
</evidence>